<reference evidence="2" key="1">
    <citation type="submission" date="2019-08" db="EMBL/GenBank/DDBJ databases">
        <authorList>
            <person name="Kucharzyk K."/>
            <person name="Murdoch R.W."/>
            <person name="Higgins S."/>
            <person name="Loffler F."/>
        </authorList>
    </citation>
    <scope>NUCLEOTIDE SEQUENCE</scope>
</reference>
<feature type="domain" description="Thioredoxin" evidence="1">
    <location>
        <begin position="174"/>
        <end position="312"/>
    </location>
</feature>
<dbReference type="PROSITE" id="PS51352">
    <property type="entry name" value="THIOREDOXIN_2"/>
    <property type="match status" value="1"/>
</dbReference>
<dbReference type="InterPro" id="IPR033395">
    <property type="entry name" value="DUF5106"/>
</dbReference>
<dbReference type="SUPFAM" id="SSF52833">
    <property type="entry name" value="Thioredoxin-like"/>
    <property type="match status" value="1"/>
</dbReference>
<dbReference type="GO" id="GO:0016209">
    <property type="term" value="F:antioxidant activity"/>
    <property type="evidence" value="ECO:0007669"/>
    <property type="project" value="InterPro"/>
</dbReference>
<dbReference type="AlphaFoldDB" id="A0A644ZEQ3"/>
<dbReference type="GO" id="GO:0016491">
    <property type="term" value="F:oxidoreductase activity"/>
    <property type="evidence" value="ECO:0007669"/>
    <property type="project" value="InterPro"/>
</dbReference>
<protein>
    <submittedName>
        <fullName evidence="2">Thiol-disulfide oxidoreductase ResA</fullName>
    </submittedName>
</protein>
<dbReference type="EMBL" id="VSSQ01008551">
    <property type="protein sequence ID" value="MPM39177.1"/>
    <property type="molecule type" value="Genomic_DNA"/>
</dbReference>
<dbReference type="Pfam" id="PF17127">
    <property type="entry name" value="DUF5106"/>
    <property type="match status" value="1"/>
</dbReference>
<dbReference type="InterPro" id="IPR000866">
    <property type="entry name" value="AhpC/TSA"/>
</dbReference>
<name>A0A644ZEQ3_9ZZZZ</name>
<evidence type="ECO:0000313" key="2">
    <source>
        <dbReference type="EMBL" id="MPM39177.1"/>
    </source>
</evidence>
<accession>A0A644ZEQ3</accession>
<gene>
    <name evidence="2" type="primary">resA_81</name>
    <name evidence="2" type="ORF">SDC9_85810</name>
</gene>
<organism evidence="2">
    <name type="scientific">bioreactor metagenome</name>
    <dbReference type="NCBI Taxonomy" id="1076179"/>
    <lineage>
        <taxon>unclassified sequences</taxon>
        <taxon>metagenomes</taxon>
        <taxon>ecological metagenomes</taxon>
    </lineage>
</organism>
<evidence type="ECO:0000259" key="1">
    <source>
        <dbReference type="PROSITE" id="PS51352"/>
    </source>
</evidence>
<dbReference type="PROSITE" id="PS51257">
    <property type="entry name" value="PROKAR_LIPOPROTEIN"/>
    <property type="match status" value="1"/>
</dbReference>
<proteinExistence type="predicted"/>
<dbReference type="InterPro" id="IPR013766">
    <property type="entry name" value="Thioredoxin_domain"/>
</dbReference>
<dbReference type="Gene3D" id="3.40.30.10">
    <property type="entry name" value="Glutaredoxin"/>
    <property type="match status" value="1"/>
</dbReference>
<comment type="caution">
    <text evidence="2">The sequence shown here is derived from an EMBL/GenBank/DDBJ whole genome shotgun (WGS) entry which is preliminary data.</text>
</comment>
<dbReference type="Pfam" id="PF00578">
    <property type="entry name" value="AhpC-TSA"/>
    <property type="match status" value="1"/>
</dbReference>
<dbReference type="InterPro" id="IPR036249">
    <property type="entry name" value="Thioredoxin-like_sf"/>
</dbReference>
<sequence length="314" mass="35923">MHKHPFLPILLFSLVPLFSVISCSNSKGSKEKESSLLPVPVMAEVPLSISDKVAAHSYLAQHFWENTDITDTLFLKNPKALSGFFFKYLQHIWHGDSSVAANSLKEWTTKVLESPRNMQDFMLELAENTLYDPNSPARNETLYISMLEVLSTDTSLIPVIRQRYSEQLHIAKQNRPGYKANDFEMVNSRGKKSSLYDYKGKHTLVMFYEPKCPACEASLEVLNNNKTFEKASQVLNLLAVYTGDNLPEWRESTGKFNPVWNVTHDLEMEVTKKRLYDRRPSPSFYLLDKNHVVILKDGTTSQLISILDKLNKQS</sequence>